<dbReference type="RefSeq" id="WP_092563226.1">
    <property type="nucleotide sequence ID" value="NZ_FOYZ01000016.1"/>
</dbReference>
<evidence type="ECO:0000313" key="4">
    <source>
        <dbReference type="Proteomes" id="UP000199659"/>
    </source>
</evidence>
<dbReference type="PANTHER" id="PTHR11487:SF0">
    <property type="entry name" value="S-ACYL FATTY ACID SYNTHASE THIOESTERASE, MEDIUM CHAIN"/>
    <property type="match status" value="1"/>
</dbReference>
<keyword evidence="4" id="KW-1185">Reference proteome</keyword>
<reference evidence="3 4" key="1">
    <citation type="submission" date="2016-10" db="EMBL/GenBank/DDBJ databases">
        <authorList>
            <person name="de Groot N.N."/>
        </authorList>
    </citation>
    <scope>NUCLEOTIDE SEQUENCE [LARGE SCALE GENOMIC DNA]</scope>
    <source>
        <strain evidence="3 4">743A</strain>
    </source>
</reference>
<dbReference type="Pfam" id="PF00975">
    <property type="entry name" value="Thioesterase"/>
    <property type="match status" value="1"/>
</dbReference>
<evidence type="ECO:0000256" key="1">
    <source>
        <dbReference type="ARBA" id="ARBA00007169"/>
    </source>
</evidence>
<gene>
    <name evidence="3" type="ORF">SAMN05661086_03282</name>
</gene>
<dbReference type="GO" id="GO:0008610">
    <property type="term" value="P:lipid biosynthetic process"/>
    <property type="evidence" value="ECO:0007669"/>
    <property type="project" value="TreeGrafter"/>
</dbReference>
<evidence type="ECO:0000313" key="3">
    <source>
        <dbReference type="EMBL" id="SFS02550.1"/>
    </source>
</evidence>
<accession>A0A1I6LGV2</accession>
<name>A0A1I6LGV2_9FIRM</name>
<dbReference type="Gene3D" id="3.40.50.1820">
    <property type="entry name" value="alpha/beta hydrolase"/>
    <property type="match status" value="1"/>
</dbReference>
<dbReference type="Proteomes" id="UP000199659">
    <property type="component" value="Unassembled WGS sequence"/>
</dbReference>
<dbReference type="SUPFAM" id="SSF53474">
    <property type="entry name" value="alpha/beta-Hydrolases"/>
    <property type="match status" value="1"/>
</dbReference>
<proteinExistence type="inferred from homology"/>
<dbReference type="STRING" id="37658.SAMN05661086_03282"/>
<dbReference type="AlphaFoldDB" id="A0A1I6LGV2"/>
<dbReference type="PANTHER" id="PTHR11487">
    <property type="entry name" value="THIOESTERASE"/>
    <property type="match status" value="1"/>
</dbReference>
<sequence length="246" mass="27575">MDTKVLRKVRQGNGKKQLICFPYLGGYASAFTDVIQGLEDDIEVWVVNPPGHGGCSIPLKENIDSLISFYYSQIKEIIKPECLFFGHSMGGVVAYFLVQKILECKEVETSHIQLAISASGIPSEFENKSYSTLSDEDLIAHVVSYGGMPDEILAEKSLLDFLVPVFRADFKVLETAAVHLFEKMDVPAYIIWGNQDNIVSLQAALQWSEYFKREIKLIIIGEGDHMFLHSQAPVVADHLMKILVMM</sequence>
<comment type="similarity">
    <text evidence="1">Belongs to the thioesterase family.</text>
</comment>
<feature type="domain" description="Thioesterase" evidence="2">
    <location>
        <begin position="17"/>
        <end position="242"/>
    </location>
</feature>
<dbReference type="OrthoDB" id="2213423at2"/>
<dbReference type="InterPro" id="IPR001031">
    <property type="entry name" value="Thioesterase"/>
</dbReference>
<dbReference type="InterPro" id="IPR029058">
    <property type="entry name" value="AB_hydrolase_fold"/>
</dbReference>
<protein>
    <submittedName>
        <fullName evidence="3">External thioesterase TEII</fullName>
    </submittedName>
</protein>
<dbReference type="InterPro" id="IPR012223">
    <property type="entry name" value="TEII"/>
</dbReference>
<organism evidence="3 4">
    <name type="scientific">Anaeromicropila populeti</name>
    <dbReference type="NCBI Taxonomy" id="37658"/>
    <lineage>
        <taxon>Bacteria</taxon>
        <taxon>Bacillati</taxon>
        <taxon>Bacillota</taxon>
        <taxon>Clostridia</taxon>
        <taxon>Lachnospirales</taxon>
        <taxon>Lachnospiraceae</taxon>
        <taxon>Anaeromicropila</taxon>
    </lineage>
</organism>
<evidence type="ECO:0000259" key="2">
    <source>
        <dbReference type="Pfam" id="PF00975"/>
    </source>
</evidence>
<dbReference type="EMBL" id="FOYZ01000016">
    <property type="protein sequence ID" value="SFS02550.1"/>
    <property type="molecule type" value="Genomic_DNA"/>
</dbReference>